<feature type="signal peptide" evidence="6">
    <location>
        <begin position="1"/>
        <end position="28"/>
    </location>
</feature>
<dbReference type="FunFam" id="2.40.10.10:FF:000003">
    <property type="entry name" value="Transmembrane serine protease 3"/>
    <property type="match status" value="1"/>
</dbReference>
<evidence type="ECO:0000256" key="3">
    <source>
        <dbReference type="ARBA" id="ARBA00022825"/>
    </source>
</evidence>
<evidence type="ECO:0000313" key="8">
    <source>
        <dbReference type="EMBL" id="CEK76052.1"/>
    </source>
</evidence>
<dbReference type="InterPro" id="IPR001254">
    <property type="entry name" value="Trypsin_dom"/>
</dbReference>
<dbReference type="InterPro" id="IPR043504">
    <property type="entry name" value="Peptidase_S1_PA_chymotrypsin"/>
</dbReference>
<dbReference type="EMBL" id="HACG01029187">
    <property type="protein sequence ID" value="CEK76052.1"/>
    <property type="molecule type" value="Transcribed_RNA"/>
</dbReference>
<dbReference type="Gene3D" id="2.40.10.10">
    <property type="entry name" value="Trypsin-like serine proteases"/>
    <property type="match status" value="1"/>
</dbReference>
<evidence type="ECO:0000256" key="2">
    <source>
        <dbReference type="ARBA" id="ARBA00022801"/>
    </source>
</evidence>
<dbReference type="GO" id="GO:0006508">
    <property type="term" value="P:proteolysis"/>
    <property type="evidence" value="ECO:0007669"/>
    <property type="project" value="UniProtKB-KW"/>
</dbReference>
<dbReference type="PANTHER" id="PTHR24252:SF7">
    <property type="entry name" value="HYALIN"/>
    <property type="match status" value="1"/>
</dbReference>
<dbReference type="SMART" id="SM00020">
    <property type="entry name" value="Tryp_SPc"/>
    <property type="match status" value="1"/>
</dbReference>
<keyword evidence="3 5" id="KW-0720">Serine protease</keyword>
<dbReference type="PANTHER" id="PTHR24252">
    <property type="entry name" value="ACROSIN-RELATED"/>
    <property type="match status" value="1"/>
</dbReference>
<evidence type="ECO:0000259" key="7">
    <source>
        <dbReference type="PROSITE" id="PS50240"/>
    </source>
</evidence>
<dbReference type="Pfam" id="PF00089">
    <property type="entry name" value="Trypsin"/>
    <property type="match status" value="1"/>
</dbReference>
<dbReference type="AlphaFoldDB" id="A0A0B7A5Y8"/>
<dbReference type="InterPro" id="IPR018114">
    <property type="entry name" value="TRYPSIN_HIS"/>
</dbReference>
<dbReference type="InterPro" id="IPR001314">
    <property type="entry name" value="Peptidase_S1A"/>
</dbReference>
<dbReference type="SUPFAM" id="SSF50494">
    <property type="entry name" value="Trypsin-like serine proteases"/>
    <property type="match status" value="1"/>
</dbReference>
<feature type="domain" description="Peptidase S1" evidence="7">
    <location>
        <begin position="115"/>
        <end position="351"/>
    </location>
</feature>
<organism evidence="8">
    <name type="scientific">Arion vulgaris</name>
    <dbReference type="NCBI Taxonomy" id="1028688"/>
    <lineage>
        <taxon>Eukaryota</taxon>
        <taxon>Metazoa</taxon>
        <taxon>Spiralia</taxon>
        <taxon>Lophotrochozoa</taxon>
        <taxon>Mollusca</taxon>
        <taxon>Gastropoda</taxon>
        <taxon>Heterobranchia</taxon>
        <taxon>Euthyneura</taxon>
        <taxon>Panpulmonata</taxon>
        <taxon>Eupulmonata</taxon>
        <taxon>Stylommatophora</taxon>
        <taxon>Helicina</taxon>
        <taxon>Arionoidea</taxon>
        <taxon>Arionidae</taxon>
        <taxon>Arion</taxon>
    </lineage>
</organism>
<dbReference type="InterPro" id="IPR033116">
    <property type="entry name" value="TRYPSIN_SER"/>
</dbReference>
<keyword evidence="2 5" id="KW-0378">Hydrolase</keyword>
<keyword evidence="6" id="KW-0732">Signal</keyword>
<keyword evidence="1 5" id="KW-0645">Protease</keyword>
<proteinExistence type="predicted"/>
<dbReference type="InterPro" id="IPR009003">
    <property type="entry name" value="Peptidase_S1_PA"/>
</dbReference>
<keyword evidence="4" id="KW-1015">Disulfide bond</keyword>
<evidence type="ECO:0000256" key="6">
    <source>
        <dbReference type="SAM" id="SignalP"/>
    </source>
</evidence>
<sequence>MSRNGLNTIAAAVILLAVCSHNQLEVSAQNVDSAKCRRNCEAAHSLLSRFNRWPQYLENYLTRCYGNCPQAAGGVDLTVTTATTIRTSMTSAATPSPVISRSLGCGVQNSNRFRIVGGTDTEECEFPWVVEVSVDRLFCGGTILDQRHILTAAHCLKDRNSGAIFDVSQVTVRVGSSQLSRLRVYRVVSMNLDTRHVRVINDYDVAVLTLESDLTFSDCVYPICLPDTWEEASSAEFCIAAGWGVDRPLSQDLMPVLQKVTLPIVANSLCAQSYGDRYVNELKVCAGNFNSGGIDTCQGDSGGPLFCKKNNRYTIFGIVSFGSGCARAGYPGVYTKVSHQLILNFIQQAIR</sequence>
<dbReference type="PRINTS" id="PR00722">
    <property type="entry name" value="CHYMOTRYPSIN"/>
</dbReference>
<dbReference type="CDD" id="cd00190">
    <property type="entry name" value="Tryp_SPc"/>
    <property type="match status" value="1"/>
</dbReference>
<dbReference type="PROSITE" id="PS00135">
    <property type="entry name" value="TRYPSIN_SER"/>
    <property type="match status" value="1"/>
</dbReference>
<evidence type="ECO:0000256" key="1">
    <source>
        <dbReference type="ARBA" id="ARBA00022670"/>
    </source>
</evidence>
<evidence type="ECO:0000256" key="4">
    <source>
        <dbReference type="ARBA" id="ARBA00023157"/>
    </source>
</evidence>
<reference evidence="8" key="1">
    <citation type="submission" date="2014-12" db="EMBL/GenBank/DDBJ databases">
        <title>Insight into the proteome of Arion vulgaris.</title>
        <authorList>
            <person name="Aradska J."/>
            <person name="Bulat T."/>
            <person name="Smidak R."/>
            <person name="Sarate P."/>
            <person name="Gangsoo J."/>
            <person name="Sialana F."/>
            <person name="Bilban M."/>
            <person name="Lubec G."/>
        </authorList>
    </citation>
    <scope>NUCLEOTIDE SEQUENCE</scope>
    <source>
        <tissue evidence="8">Skin</tissue>
    </source>
</reference>
<dbReference type="PROSITE" id="PS50240">
    <property type="entry name" value="TRYPSIN_DOM"/>
    <property type="match status" value="1"/>
</dbReference>
<feature type="chain" id="PRO_5002124069" description="Peptidase S1 domain-containing protein" evidence="6">
    <location>
        <begin position="29"/>
        <end position="351"/>
    </location>
</feature>
<name>A0A0B7A5Y8_9EUPU</name>
<protein>
    <recommendedName>
        <fullName evidence="7">Peptidase S1 domain-containing protein</fullName>
    </recommendedName>
</protein>
<accession>A0A0B7A5Y8</accession>
<dbReference type="GO" id="GO:0004252">
    <property type="term" value="F:serine-type endopeptidase activity"/>
    <property type="evidence" value="ECO:0007669"/>
    <property type="project" value="InterPro"/>
</dbReference>
<dbReference type="PROSITE" id="PS00134">
    <property type="entry name" value="TRYPSIN_HIS"/>
    <property type="match status" value="1"/>
</dbReference>
<gene>
    <name evidence="8" type="primary">ORF98192</name>
</gene>
<evidence type="ECO:0000256" key="5">
    <source>
        <dbReference type="RuleBase" id="RU363034"/>
    </source>
</evidence>